<comment type="caution">
    <text evidence="1">The sequence shown here is derived from an EMBL/GenBank/DDBJ whole genome shotgun (WGS) entry which is preliminary data.</text>
</comment>
<accession>A0A367J7W9</accession>
<dbReference type="AlphaFoldDB" id="A0A367J7W9"/>
<keyword evidence="2" id="KW-1185">Reference proteome</keyword>
<dbReference type="EMBL" id="PJQL01001962">
    <property type="protein sequence ID" value="RCH86010.1"/>
    <property type="molecule type" value="Genomic_DNA"/>
</dbReference>
<reference evidence="1 2" key="1">
    <citation type="journal article" date="2018" name="G3 (Bethesda)">
        <title>Phylogenetic and Phylogenomic Definition of Rhizopus Species.</title>
        <authorList>
            <person name="Gryganskyi A.P."/>
            <person name="Golan J."/>
            <person name="Dolatabadi S."/>
            <person name="Mondo S."/>
            <person name="Robb S."/>
            <person name="Idnurm A."/>
            <person name="Muszewska A."/>
            <person name="Steczkiewicz K."/>
            <person name="Masonjones S."/>
            <person name="Liao H.L."/>
            <person name="Gajdeczka M.T."/>
            <person name="Anike F."/>
            <person name="Vuek A."/>
            <person name="Anishchenko I.M."/>
            <person name="Voigt K."/>
            <person name="de Hoog G.S."/>
            <person name="Smith M.E."/>
            <person name="Heitman J."/>
            <person name="Vilgalys R."/>
            <person name="Stajich J.E."/>
        </authorList>
    </citation>
    <scope>NUCLEOTIDE SEQUENCE [LARGE SCALE GENOMIC DNA]</scope>
    <source>
        <strain evidence="1 2">CBS 357.93</strain>
    </source>
</reference>
<evidence type="ECO:0000313" key="1">
    <source>
        <dbReference type="EMBL" id="RCH86010.1"/>
    </source>
</evidence>
<organism evidence="1 2">
    <name type="scientific">Rhizopus azygosporus</name>
    <name type="common">Rhizopus microsporus var. azygosporus</name>
    <dbReference type="NCBI Taxonomy" id="86630"/>
    <lineage>
        <taxon>Eukaryota</taxon>
        <taxon>Fungi</taxon>
        <taxon>Fungi incertae sedis</taxon>
        <taxon>Mucoromycota</taxon>
        <taxon>Mucoromycotina</taxon>
        <taxon>Mucoromycetes</taxon>
        <taxon>Mucorales</taxon>
        <taxon>Mucorineae</taxon>
        <taxon>Rhizopodaceae</taxon>
        <taxon>Rhizopus</taxon>
    </lineage>
</organism>
<protein>
    <submittedName>
        <fullName evidence="1">Uncharacterized protein</fullName>
    </submittedName>
</protein>
<dbReference type="Proteomes" id="UP000252139">
    <property type="component" value="Unassembled WGS sequence"/>
</dbReference>
<evidence type="ECO:0000313" key="2">
    <source>
        <dbReference type="Proteomes" id="UP000252139"/>
    </source>
</evidence>
<proteinExistence type="predicted"/>
<gene>
    <name evidence="1" type="ORF">CU097_006803</name>
</gene>
<name>A0A367J7W9_RHIAZ</name>
<sequence length="53" mass="6303">MLVLSVKAYINDFHMLYALKNKKNKTMKGYRKDSFVTKFTNIYNISQNKKQPT</sequence>